<evidence type="ECO:0000313" key="1">
    <source>
        <dbReference type="EMBL" id="MBX41683.1"/>
    </source>
</evidence>
<reference evidence="1" key="1">
    <citation type="submission" date="2018-02" db="EMBL/GenBank/DDBJ databases">
        <title>Rhizophora mucronata_Transcriptome.</title>
        <authorList>
            <person name="Meera S.P."/>
            <person name="Sreeshan A."/>
            <person name="Augustine A."/>
        </authorList>
    </citation>
    <scope>NUCLEOTIDE SEQUENCE</scope>
    <source>
        <tissue evidence="1">Leaf</tissue>
    </source>
</reference>
<dbReference type="AlphaFoldDB" id="A0A2P2NGV8"/>
<protein>
    <submittedName>
        <fullName evidence="1">Uncharacterized protein</fullName>
    </submittedName>
</protein>
<accession>A0A2P2NGV8</accession>
<dbReference type="EMBL" id="GGEC01061199">
    <property type="protein sequence ID" value="MBX41683.1"/>
    <property type="molecule type" value="Transcribed_RNA"/>
</dbReference>
<name>A0A2P2NGV8_RHIMU</name>
<sequence>MHSKLSPTSNCTISILNVT</sequence>
<proteinExistence type="predicted"/>
<organism evidence="1">
    <name type="scientific">Rhizophora mucronata</name>
    <name type="common">Asiatic mangrove</name>
    <dbReference type="NCBI Taxonomy" id="61149"/>
    <lineage>
        <taxon>Eukaryota</taxon>
        <taxon>Viridiplantae</taxon>
        <taxon>Streptophyta</taxon>
        <taxon>Embryophyta</taxon>
        <taxon>Tracheophyta</taxon>
        <taxon>Spermatophyta</taxon>
        <taxon>Magnoliopsida</taxon>
        <taxon>eudicotyledons</taxon>
        <taxon>Gunneridae</taxon>
        <taxon>Pentapetalae</taxon>
        <taxon>rosids</taxon>
        <taxon>fabids</taxon>
        <taxon>Malpighiales</taxon>
        <taxon>Rhizophoraceae</taxon>
        <taxon>Rhizophora</taxon>
    </lineage>
</organism>